<accession>F1YJB2</accession>
<organism evidence="2 3">
    <name type="scientific">Gordonia neofelifaecis NRRL B-59395</name>
    <dbReference type="NCBI Taxonomy" id="644548"/>
    <lineage>
        <taxon>Bacteria</taxon>
        <taxon>Bacillati</taxon>
        <taxon>Actinomycetota</taxon>
        <taxon>Actinomycetes</taxon>
        <taxon>Mycobacteriales</taxon>
        <taxon>Gordoniaceae</taxon>
        <taxon>Gordonia</taxon>
    </lineage>
</organism>
<dbReference type="AlphaFoldDB" id="F1YJB2"/>
<proteinExistence type="predicted"/>
<evidence type="ECO:0000313" key="2">
    <source>
        <dbReference type="EMBL" id="EGD55145.1"/>
    </source>
</evidence>
<evidence type="ECO:0000259" key="1">
    <source>
        <dbReference type="Pfam" id="PF13577"/>
    </source>
</evidence>
<dbReference type="Gene3D" id="3.10.450.50">
    <property type="match status" value="1"/>
</dbReference>
<name>F1YJB2_9ACTN</name>
<feature type="domain" description="SnoaL-like" evidence="1">
    <location>
        <begin position="6"/>
        <end position="134"/>
    </location>
</feature>
<dbReference type="SUPFAM" id="SSF54427">
    <property type="entry name" value="NTF2-like"/>
    <property type="match status" value="1"/>
</dbReference>
<reference evidence="2 3" key="1">
    <citation type="journal article" date="2011" name="J. Bacteriol.">
        <title>Draft Genome Sequence of Gordonia neofelifaecis NRRL B-59395, a Cholesterol-Degrading Actinomycete.</title>
        <authorList>
            <person name="Ge F."/>
            <person name="Li W."/>
            <person name="Chen G."/>
            <person name="Liu Y."/>
            <person name="Zhang G."/>
            <person name="Yong B."/>
            <person name="Wang Q."/>
            <person name="Wang N."/>
            <person name="Huang Z."/>
            <person name="Li W."/>
            <person name="Wang J."/>
            <person name="Wu C."/>
            <person name="Xie Q."/>
            <person name="Liu G."/>
        </authorList>
    </citation>
    <scope>NUCLEOTIDE SEQUENCE [LARGE SCALE GENOMIC DNA]</scope>
    <source>
        <strain evidence="2 3">NRRL B-59395</strain>
    </source>
</reference>
<dbReference type="InterPro" id="IPR037401">
    <property type="entry name" value="SnoaL-like"/>
</dbReference>
<sequence length="159" mass="17304">MALATDDRLAIDDLAERYAHLVDAGEFERVGDLFLPDATLTTPLPPRELGPVQTSTGRQAIVDGLGKLDGFAVTFHGLAGSMIDETGPGRARGRINCVAHHVASSGRDAEDVVWHLRYDDEYQRVSGDWFIANRAITILLLDVHTVKLAGIRTADQSQI</sequence>
<dbReference type="eggNOG" id="COG4319">
    <property type="taxonomic scope" value="Bacteria"/>
</dbReference>
<dbReference type="Proteomes" id="UP000035065">
    <property type="component" value="Unassembled WGS sequence"/>
</dbReference>
<dbReference type="InterPro" id="IPR032710">
    <property type="entry name" value="NTF2-like_dom_sf"/>
</dbReference>
<dbReference type="RefSeq" id="WP_009679176.1">
    <property type="nucleotide sequence ID" value="NZ_AEUD01000007.1"/>
</dbReference>
<keyword evidence="3" id="KW-1185">Reference proteome</keyword>
<dbReference type="Pfam" id="PF13577">
    <property type="entry name" value="SnoaL_4"/>
    <property type="match status" value="1"/>
</dbReference>
<dbReference type="OrthoDB" id="1492465at2"/>
<comment type="caution">
    <text evidence="2">The sequence shown here is derived from an EMBL/GenBank/DDBJ whole genome shotgun (WGS) entry which is preliminary data.</text>
</comment>
<dbReference type="EMBL" id="AEUD01000007">
    <property type="protein sequence ID" value="EGD55145.1"/>
    <property type="molecule type" value="Genomic_DNA"/>
</dbReference>
<protein>
    <recommendedName>
        <fullName evidence="1">SnoaL-like domain-containing protein</fullName>
    </recommendedName>
</protein>
<gene>
    <name evidence="2" type="ORF">SCNU_09744</name>
</gene>
<dbReference type="CDD" id="cd00531">
    <property type="entry name" value="NTF2_like"/>
    <property type="match status" value="1"/>
</dbReference>
<dbReference type="STRING" id="644548.SCNU_09744"/>
<evidence type="ECO:0000313" key="3">
    <source>
        <dbReference type="Proteomes" id="UP000035065"/>
    </source>
</evidence>